<organism evidence="3 4">
    <name type="scientific">Virgibacillus indicus</name>
    <dbReference type="NCBI Taxonomy" id="2024554"/>
    <lineage>
        <taxon>Bacteria</taxon>
        <taxon>Bacillati</taxon>
        <taxon>Bacillota</taxon>
        <taxon>Bacilli</taxon>
        <taxon>Bacillales</taxon>
        <taxon>Bacillaceae</taxon>
        <taxon>Virgibacillus</taxon>
    </lineage>
</organism>
<dbReference type="OrthoDB" id="2968951at2"/>
<reference evidence="3 4" key="1">
    <citation type="submission" date="2017-08" db="EMBL/GenBank/DDBJ databases">
        <title>Virgibacillus indicus sp. nov. and Virgibacillus profoundi sp. nov, two moderately halophilic bacteria isolated from marine sediment by using the Microfluidic Streak Plate.</title>
        <authorList>
            <person name="Xu B."/>
            <person name="Hu B."/>
            <person name="Wang J."/>
            <person name="Zhu Y."/>
            <person name="Huang L."/>
            <person name="Du W."/>
            <person name="Huang Y."/>
        </authorList>
    </citation>
    <scope>NUCLEOTIDE SEQUENCE [LARGE SCALE GENOMIC DNA]</scope>
    <source>
        <strain evidence="3 4">IO3-P2-C2</strain>
    </source>
</reference>
<accession>A0A265NES1</accession>
<feature type="domain" description="Flagellar hook-length control protein-like C-terminal" evidence="2">
    <location>
        <begin position="311"/>
        <end position="387"/>
    </location>
</feature>
<dbReference type="EMBL" id="NPMS01000001">
    <property type="protein sequence ID" value="OZU90317.1"/>
    <property type="molecule type" value="Genomic_DNA"/>
</dbReference>
<dbReference type="InterPro" id="IPR038610">
    <property type="entry name" value="FliK-like_C_sf"/>
</dbReference>
<dbReference type="CDD" id="cd17470">
    <property type="entry name" value="T3SS_Flik_C"/>
    <property type="match status" value="1"/>
</dbReference>
<feature type="region of interest" description="Disordered" evidence="1">
    <location>
        <begin position="394"/>
        <end position="421"/>
    </location>
</feature>
<dbReference type="Gene3D" id="3.30.750.140">
    <property type="match status" value="1"/>
</dbReference>
<dbReference type="Pfam" id="PF02120">
    <property type="entry name" value="Flg_hook"/>
    <property type="match status" value="1"/>
</dbReference>
<dbReference type="AlphaFoldDB" id="A0A265NES1"/>
<gene>
    <name evidence="3" type="ORF">CIL03_04000</name>
</gene>
<evidence type="ECO:0000259" key="2">
    <source>
        <dbReference type="Pfam" id="PF02120"/>
    </source>
</evidence>
<feature type="compositionally biased region" description="Basic and acidic residues" evidence="1">
    <location>
        <begin position="394"/>
        <end position="416"/>
    </location>
</feature>
<dbReference type="Proteomes" id="UP000216498">
    <property type="component" value="Unassembled WGS sequence"/>
</dbReference>
<dbReference type="RefSeq" id="WP_094883914.1">
    <property type="nucleotide sequence ID" value="NZ_NPMS01000001.1"/>
</dbReference>
<keyword evidence="4" id="KW-1185">Reference proteome</keyword>
<proteinExistence type="predicted"/>
<sequence length="434" mass="48184">MNGVAMLLQQVPSSKTGVPSNSKGAVSEGNPALFQSLLGEADAGNQATNVTAKANLLPEDIQKVLSQVIDKDGTDLNLNTLYDVEARLPILFDSLKVGSDGLESLLQDVSIAGAAQNSPVFESLMNTDLLSVNFKNNNTLDLSDVQKQLAEIFKQAEMILSQIGNQKDAAKASPKLLGLLQQWTALMKNTNNTELTSVNQGLPKEGTSEQNIWRDLLQAFQRRNKIAGHQQYRNEANVTSTDISKWLVKATETYGHTEKLAGQQLTSNVNMPLSRLEQYVIHMNQTQANTNAAGQELIEQFQKVMKSSRFQALPNGINQLSIALRPDNLGEMMVRFTQINGEMAVKIMVTSQAAKEMLESNMHQLRNMFSPHQVVVEKQEVNVQVGQDVLKEQKDDQLAEHEQNESQHSNKDDHQNSEGNFETQFHEMLMNEKV</sequence>
<evidence type="ECO:0000313" key="3">
    <source>
        <dbReference type="EMBL" id="OZU90317.1"/>
    </source>
</evidence>
<name>A0A265NES1_9BACI</name>
<dbReference type="InterPro" id="IPR021136">
    <property type="entry name" value="Flagellar_hook_control-like_C"/>
</dbReference>
<evidence type="ECO:0000256" key="1">
    <source>
        <dbReference type="SAM" id="MobiDB-lite"/>
    </source>
</evidence>
<evidence type="ECO:0000313" key="4">
    <source>
        <dbReference type="Proteomes" id="UP000216498"/>
    </source>
</evidence>
<protein>
    <recommendedName>
        <fullName evidence="2">Flagellar hook-length control protein-like C-terminal domain-containing protein</fullName>
    </recommendedName>
</protein>
<comment type="caution">
    <text evidence="3">The sequence shown here is derived from an EMBL/GenBank/DDBJ whole genome shotgun (WGS) entry which is preliminary data.</text>
</comment>